<dbReference type="OrthoDB" id="3025211at2759"/>
<evidence type="ECO:0000256" key="1">
    <source>
        <dbReference type="SAM" id="MobiDB-lite"/>
    </source>
</evidence>
<protein>
    <recommendedName>
        <fullName evidence="4">DUF4219 domain-containing protein</fullName>
    </recommendedName>
</protein>
<feature type="region of interest" description="Disordered" evidence="1">
    <location>
        <begin position="380"/>
        <end position="415"/>
    </location>
</feature>
<dbReference type="Proteomes" id="UP000320762">
    <property type="component" value="Unassembled WGS sequence"/>
</dbReference>
<organism evidence="2 3">
    <name type="scientific">Schizophyllum amplum</name>
    <dbReference type="NCBI Taxonomy" id="97359"/>
    <lineage>
        <taxon>Eukaryota</taxon>
        <taxon>Fungi</taxon>
        <taxon>Dikarya</taxon>
        <taxon>Basidiomycota</taxon>
        <taxon>Agaricomycotina</taxon>
        <taxon>Agaricomycetes</taxon>
        <taxon>Agaricomycetidae</taxon>
        <taxon>Agaricales</taxon>
        <taxon>Schizophyllaceae</taxon>
        <taxon>Schizophyllum</taxon>
    </lineage>
</organism>
<evidence type="ECO:0008006" key="4">
    <source>
        <dbReference type="Google" id="ProtNLM"/>
    </source>
</evidence>
<keyword evidence="3" id="KW-1185">Reference proteome</keyword>
<dbReference type="STRING" id="97359.A0A550CJH2"/>
<feature type="compositionally biased region" description="Low complexity" evidence="1">
    <location>
        <begin position="1161"/>
        <end position="1172"/>
    </location>
</feature>
<dbReference type="EMBL" id="VDMD01000006">
    <property type="protein sequence ID" value="TRM64926.1"/>
    <property type="molecule type" value="Genomic_DNA"/>
</dbReference>
<evidence type="ECO:0000313" key="3">
    <source>
        <dbReference type="Proteomes" id="UP000320762"/>
    </source>
</evidence>
<feature type="region of interest" description="Disordered" evidence="1">
    <location>
        <begin position="506"/>
        <end position="582"/>
    </location>
</feature>
<reference evidence="2 3" key="1">
    <citation type="journal article" date="2019" name="New Phytol.">
        <title>Comparative genomics reveals unique wood-decay strategies and fruiting body development in the Schizophyllaceae.</title>
        <authorList>
            <person name="Almasi E."/>
            <person name="Sahu N."/>
            <person name="Krizsan K."/>
            <person name="Balint B."/>
            <person name="Kovacs G.M."/>
            <person name="Kiss B."/>
            <person name="Cseklye J."/>
            <person name="Drula E."/>
            <person name="Henrissat B."/>
            <person name="Nagy I."/>
            <person name="Chovatia M."/>
            <person name="Adam C."/>
            <person name="LaButti K."/>
            <person name="Lipzen A."/>
            <person name="Riley R."/>
            <person name="Grigoriev I.V."/>
            <person name="Nagy L.G."/>
        </authorList>
    </citation>
    <scope>NUCLEOTIDE SEQUENCE [LARGE SCALE GENOMIC DNA]</scope>
    <source>
        <strain evidence="2 3">NL-1724</strain>
    </source>
</reference>
<feature type="compositionally biased region" description="Low complexity" evidence="1">
    <location>
        <begin position="240"/>
        <end position="259"/>
    </location>
</feature>
<name>A0A550CJH2_9AGAR</name>
<gene>
    <name evidence="2" type="ORF">BD626DRAFT_567793</name>
</gene>
<evidence type="ECO:0000313" key="2">
    <source>
        <dbReference type="EMBL" id="TRM64926.1"/>
    </source>
</evidence>
<dbReference type="AlphaFoldDB" id="A0A550CJH2"/>
<sequence>MYRSPKEMLVIGASSIIMSNALFTQVPLLDGHNYRKWAQAVTAHLMSYGVFDVVSGDRETRPSPIAATANSSSNDDEIRQWKSDDQKANGTLQCRISPEIMTGIPDASKASAHALWEYLESEFDSPQPAEIFSWYKTAFNFRFRANEHPDPQISVLNDMFARLTQEGETLSDFFKAMLMLNATPVASIVEHVLQSFAKDKLTPAVVREALLTHYTHKQDLQGQVNKFSHVKRKRDDPKYSNQQKNSGSSSNSDGNAGQKKPGRGKRGSGKDKKAKGKQNTGNGGHAHSHAAVSEIAGSISVGSLTVAPPAPKSSHVALITPAGTSVRKVKEKAPINDDEAVANTEISRGVKNVFALAEQIDVPVTFESFRTLDKVVNDGGIPKDDEAMGSPTPRASASTLTLDNAPPAKRARTGEHPDVADAMQQQEFQSFLLDSGSNEMPIEPPLTLRAKSHSATVSLCLNPRNVRKLSASSQNLINGGPNGEINHWVGTPLDDILLEMPEDDLEDPFEYLPDPSEFSPSSRAPSPEGTEFSEPPSSSAPPSDSEEWPTTSEAPSEDLESEEPNPEEPEPEEPESSPPKYGRFRVQEDCVADHNGTRHTITFHHTLPHDDLFNATPRAETAFRPKSDPPERYPIPDSCDRCHSCRRSVYFQSPVVKNQLTAEYNALMAEYERDGLHGLRPEVAVNRLAIEGYTYAFNRGKEVNLYIANKVAHTYWLIRVHFHTEGHTFGCPTSMYETITAQPPVSRGEKGKAFIVPAQYHPEGLEDREMLVSIIAAIVYKRLWGLSHGPVFTQEVEETLRALTFWRRAERKKQHNPKRTIFMALTQAQHACNGFGAQEGSDALLWAFIVPMQPAREVFEDDTLWRNLCQALHDRAVAIKTYVERTGSQKLRRVSNDRPFYFNEDAHNRYMPNILCYKRDHFDADRDWLERALALGIIKRSFKMRANGTATAPDPVKDKNFKPIARAMPDQPTEVGAKNKTVRVLMYAVKIGGKRHWTPFIAAPGDNWATYEEVFHPNFDISAVKRDSTLGPYSFVTFCQAAYAHRESEEPIKRRPGRPRKNKVGSGSRKTPAVTSLSPSQHSKLYKQLYVKNSKEVMLEEEEDNDRAVCETDEEFEPQQSDDEDGEETDEEFSRLESEIVTPATKGAPAAKKAKLNTGVARATKAAATKAAAKGKGKGKGTRR</sequence>
<feature type="compositionally biased region" description="Acidic residues" evidence="1">
    <location>
        <begin position="555"/>
        <end position="575"/>
    </location>
</feature>
<proteinExistence type="predicted"/>
<dbReference type="Pfam" id="PF14223">
    <property type="entry name" value="Retrotran_gag_2"/>
    <property type="match status" value="1"/>
</dbReference>
<feature type="region of interest" description="Disordered" evidence="1">
    <location>
        <begin position="222"/>
        <end position="288"/>
    </location>
</feature>
<feature type="compositionally biased region" description="Acidic residues" evidence="1">
    <location>
        <begin position="1100"/>
        <end position="1131"/>
    </location>
</feature>
<feature type="compositionally biased region" description="Basic residues" evidence="1">
    <location>
        <begin position="260"/>
        <end position="276"/>
    </location>
</feature>
<feature type="compositionally biased region" description="Polar residues" evidence="1">
    <location>
        <begin position="393"/>
        <end position="402"/>
    </location>
</feature>
<feature type="compositionally biased region" description="Basic residues" evidence="1">
    <location>
        <begin position="1054"/>
        <end position="1063"/>
    </location>
</feature>
<accession>A0A550CJH2</accession>
<feature type="region of interest" description="Disordered" evidence="1">
    <location>
        <begin position="1046"/>
        <end position="1081"/>
    </location>
</feature>
<feature type="compositionally biased region" description="Basic residues" evidence="1">
    <location>
        <begin position="1173"/>
        <end position="1184"/>
    </location>
</feature>
<comment type="caution">
    <text evidence="2">The sequence shown here is derived from an EMBL/GenBank/DDBJ whole genome shotgun (WGS) entry which is preliminary data.</text>
</comment>
<feature type="region of interest" description="Disordered" evidence="1">
    <location>
        <begin position="1100"/>
        <end position="1184"/>
    </location>
</feature>
<feature type="compositionally biased region" description="Low complexity" evidence="1">
    <location>
        <begin position="532"/>
        <end position="543"/>
    </location>
</feature>
<feature type="compositionally biased region" description="Low complexity" evidence="1">
    <location>
        <begin position="1142"/>
        <end position="1151"/>
    </location>
</feature>